<reference evidence="2 3" key="1">
    <citation type="submission" date="2019-02" db="EMBL/GenBank/DDBJ databases">
        <title>Arundinibacter roseus gen. nov., sp. nov., a new member of the family Cytophagaceae.</title>
        <authorList>
            <person name="Szuroczki S."/>
            <person name="Khayer B."/>
            <person name="Sproer C."/>
            <person name="Toumi M."/>
            <person name="Szabo A."/>
            <person name="Felfoldi T."/>
            <person name="Schumann P."/>
            <person name="Toth E."/>
        </authorList>
    </citation>
    <scope>NUCLEOTIDE SEQUENCE [LARGE SCALE GENOMIC DNA]</scope>
    <source>
        <strain evidence="2 3">DMA-k-7a</strain>
    </source>
</reference>
<feature type="transmembrane region" description="Helical" evidence="1">
    <location>
        <begin position="21"/>
        <end position="43"/>
    </location>
</feature>
<sequence>MKTFNSPTEKQEYYAKRRNRGLRAAGLGAFVLGLGFTLQYILYVNGLSFNSIMYGMTLVGGGLIFYAAVEILG</sequence>
<dbReference type="EMBL" id="SMJU01000012">
    <property type="protein sequence ID" value="TDB62278.1"/>
    <property type="molecule type" value="Genomic_DNA"/>
</dbReference>
<keyword evidence="1" id="KW-0472">Membrane</keyword>
<proteinExistence type="predicted"/>
<keyword evidence="1" id="KW-0812">Transmembrane</keyword>
<comment type="caution">
    <text evidence="2">The sequence shown here is derived from an EMBL/GenBank/DDBJ whole genome shotgun (WGS) entry which is preliminary data.</text>
</comment>
<organism evidence="2 3">
    <name type="scientific">Arundinibacter roseus</name>
    <dbReference type="NCBI Taxonomy" id="2070510"/>
    <lineage>
        <taxon>Bacteria</taxon>
        <taxon>Pseudomonadati</taxon>
        <taxon>Bacteroidota</taxon>
        <taxon>Cytophagia</taxon>
        <taxon>Cytophagales</taxon>
        <taxon>Spirosomataceae</taxon>
        <taxon>Arundinibacter</taxon>
    </lineage>
</organism>
<protein>
    <submittedName>
        <fullName evidence="2">Uncharacterized protein</fullName>
    </submittedName>
</protein>
<dbReference type="OrthoDB" id="965271at2"/>
<evidence type="ECO:0000256" key="1">
    <source>
        <dbReference type="SAM" id="Phobius"/>
    </source>
</evidence>
<dbReference type="AlphaFoldDB" id="A0A4R4K4H7"/>
<accession>A0A4R4K4H7</accession>
<dbReference type="Proteomes" id="UP000295706">
    <property type="component" value="Unassembled WGS sequence"/>
</dbReference>
<feature type="transmembrane region" description="Helical" evidence="1">
    <location>
        <begin position="49"/>
        <end position="69"/>
    </location>
</feature>
<keyword evidence="1" id="KW-1133">Transmembrane helix</keyword>
<gene>
    <name evidence="2" type="ORF">EZE20_17995</name>
</gene>
<evidence type="ECO:0000313" key="2">
    <source>
        <dbReference type="EMBL" id="TDB62278.1"/>
    </source>
</evidence>
<dbReference type="RefSeq" id="WP_132120247.1">
    <property type="nucleotide sequence ID" value="NZ_SMJU01000012.1"/>
</dbReference>
<evidence type="ECO:0000313" key="3">
    <source>
        <dbReference type="Proteomes" id="UP000295706"/>
    </source>
</evidence>
<keyword evidence="3" id="KW-1185">Reference proteome</keyword>
<name>A0A4R4K4H7_9BACT</name>